<comment type="similarity">
    <text evidence="1 2">Belongs to the TelA family.</text>
</comment>
<keyword evidence="3" id="KW-0175">Coiled coil</keyword>
<proteinExistence type="inferred from homology"/>
<sequence>MINETELKTIEAQLLQGNPPVPYQEAAAPERAEIDALIKQIDVNDTHALLYFGAPIQQQLAGISDDMLEGVRNKDTGPAGEALNRMVATVRDFDVGSLDPQSKPGLFARLLGKTKPVAEFLQRYEEVRDQIDAIADDLERHKTQLLKDIAQLDRLYAANLEYFHHLERYIVAGEKKLRQLDGQEIPAMVRTAEEGKSMTAAQQLRDLRANRDALERRVHDLKLTRQVAMQSLPSIRLVQENDKGLINKIVSTTANTLPLWRQQLAQAVTIHRSREAADVIRSATDLTNELLKANAENLRQGNIEARREMERGVFDIEAVKQANASLIQTIEESLSIAEEGRKKRADAALQLETLEAELRRTLISVSGRAQEKISSGDQQNT</sequence>
<evidence type="ECO:0000256" key="3">
    <source>
        <dbReference type="SAM" id="Coils"/>
    </source>
</evidence>
<dbReference type="Pfam" id="PF05816">
    <property type="entry name" value="TelA"/>
    <property type="match status" value="1"/>
</dbReference>
<dbReference type="PIRSF" id="PIRSF026508">
    <property type="entry name" value="TelA"/>
    <property type="match status" value="1"/>
</dbReference>
<feature type="coiled-coil region" evidence="3">
    <location>
        <begin position="197"/>
        <end position="224"/>
    </location>
</feature>
<organism evidence="4 5">
    <name type="scientific">Desulfofustis limnaeus</name>
    <dbReference type="NCBI Taxonomy" id="2740163"/>
    <lineage>
        <taxon>Bacteria</taxon>
        <taxon>Pseudomonadati</taxon>
        <taxon>Thermodesulfobacteriota</taxon>
        <taxon>Desulfobulbia</taxon>
        <taxon>Desulfobulbales</taxon>
        <taxon>Desulfocapsaceae</taxon>
        <taxon>Desulfofustis</taxon>
    </lineage>
</organism>
<evidence type="ECO:0000313" key="4">
    <source>
        <dbReference type="EMBL" id="BDD87406.1"/>
    </source>
</evidence>
<feature type="coiled-coil region" evidence="3">
    <location>
        <begin position="117"/>
        <end position="155"/>
    </location>
</feature>
<name>A0ABM7W8Z4_9BACT</name>
<protein>
    <submittedName>
        <fullName evidence="4">Tellurium resistance protein</fullName>
    </submittedName>
</protein>
<gene>
    <name evidence="4" type="primary">telA</name>
    <name evidence="4" type="ORF">DPPLL_17710</name>
</gene>
<evidence type="ECO:0000256" key="1">
    <source>
        <dbReference type="ARBA" id="ARBA00005541"/>
    </source>
</evidence>
<evidence type="ECO:0000256" key="2">
    <source>
        <dbReference type="PIRNR" id="PIRNR026508"/>
    </source>
</evidence>
<dbReference type="RefSeq" id="WP_284154435.1">
    <property type="nucleotide sequence ID" value="NZ_AP025516.1"/>
</dbReference>
<dbReference type="EMBL" id="AP025516">
    <property type="protein sequence ID" value="BDD87406.1"/>
    <property type="molecule type" value="Genomic_DNA"/>
</dbReference>
<accession>A0ABM7W8Z4</accession>
<dbReference type="Proteomes" id="UP000830055">
    <property type="component" value="Chromosome"/>
</dbReference>
<dbReference type="PANTHER" id="PTHR38432:SF1">
    <property type="entry name" value="TELA-LIKE PROTEIN SAOUHSC_01408"/>
    <property type="match status" value="1"/>
</dbReference>
<evidence type="ECO:0000313" key="5">
    <source>
        <dbReference type="Proteomes" id="UP000830055"/>
    </source>
</evidence>
<keyword evidence="5" id="KW-1185">Reference proteome</keyword>
<dbReference type="PANTHER" id="PTHR38432">
    <property type="entry name" value="TELA-LIKE PROTEIN SAOUHSC_01408"/>
    <property type="match status" value="1"/>
</dbReference>
<reference evidence="4 5" key="1">
    <citation type="submission" date="2022-01" db="EMBL/GenBank/DDBJ databases">
        <title>Desulfofustis limnae sp. nov., a novel mesophilic sulfate-reducing bacterium isolated from marsh soil.</title>
        <authorList>
            <person name="Watanabe M."/>
            <person name="Takahashi A."/>
            <person name="Kojima H."/>
            <person name="Fukui M."/>
        </authorList>
    </citation>
    <scope>NUCLEOTIDE SEQUENCE [LARGE SCALE GENOMIC DNA]</scope>
    <source>
        <strain evidence="4 5">PPLL</strain>
    </source>
</reference>
<dbReference type="InterPro" id="IPR008863">
    <property type="entry name" value="Toxic_anion-R_TelA"/>
</dbReference>